<keyword evidence="5 6" id="KW-0472">Membrane</keyword>
<dbReference type="AlphaFoldDB" id="A0A672GDY8"/>
<feature type="transmembrane region" description="Helical" evidence="6">
    <location>
        <begin position="267"/>
        <end position="285"/>
    </location>
</feature>
<name>A0A672GDY8_SALFA</name>
<dbReference type="Pfam" id="PF03348">
    <property type="entry name" value="Serinc"/>
    <property type="match status" value="1"/>
</dbReference>
<feature type="signal peptide" evidence="7">
    <location>
        <begin position="1"/>
        <end position="16"/>
    </location>
</feature>
<dbReference type="GO" id="GO:0016020">
    <property type="term" value="C:membrane"/>
    <property type="evidence" value="ECO:0007669"/>
    <property type="project" value="UniProtKB-SubCell"/>
</dbReference>
<feature type="transmembrane region" description="Helical" evidence="6">
    <location>
        <begin position="237"/>
        <end position="255"/>
    </location>
</feature>
<comment type="similarity">
    <text evidence="2">Belongs to the TDE1 family.</text>
</comment>
<keyword evidence="3 6" id="KW-0812">Transmembrane</keyword>
<dbReference type="PANTHER" id="PTHR10383">
    <property type="entry name" value="SERINE INCORPORATOR"/>
    <property type="match status" value="1"/>
</dbReference>
<feature type="transmembrane region" description="Helical" evidence="6">
    <location>
        <begin position="100"/>
        <end position="119"/>
    </location>
</feature>
<feature type="transmembrane region" description="Helical" evidence="6">
    <location>
        <begin position="36"/>
        <end position="58"/>
    </location>
</feature>
<dbReference type="Proteomes" id="UP000472267">
    <property type="component" value="Chromosome 11"/>
</dbReference>
<feature type="transmembrane region" description="Helical" evidence="6">
    <location>
        <begin position="312"/>
        <end position="333"/>
    </location>
</feature>
<feature type="transmembrane region" description="Helical" evidence="6">
    <location>
        <begin position="200"/>
        <end position="225"/>
    </location>
</feature>
<sequence>MGACLALCSLASCASCLCGSAPCLLCGCCPSSNNSTITRLVFSFFLLLGTFVSVIMILPGMETELRKIPGFCQGGTSIPGIENHVNCDVIVGYKSVYRMCFAMTCFFFLFFAIMIGVRSSKDPRASFQNGFWFFKFLILIGITVGAFFIPDGTFHTVWFYFGLVGSFIFILIQLILLIDFAHSWNKIWVENAENSDNKCWFAGLLSFTILLYSLAITAVVLFYVYYTQPNDCAEHKFFISINLIFCIIISVVSILPKVQEAQPHSGLLQASLISLYTMYVTWSAMTNNPSESLSPILFSVQSMHSSPAPVQWWDAQGIVGLIIFVFCTLYASIRSSSNTQVNKLMQTEEGRGSGGEGVVGEDGILRAVDNEEDGVTYSYSFFHFHLCLASLYIMMTLTNWYQPDTTTQAMQSSMPAVWVKMCSSWLGLGLYLWTLVAPLIFPDRDFTGLFPVAASLDVNPRHCTSSQRPVIEVLISALPPALHAKVIYLWC</sequence>
<dbReference type="Ensembl" id="ENSSFAT00005017708.1">
    <property type="protein sequence ID" value="ENSSFAP00005017046.1"/>
    <property type="gene ID" value="ENSSFAG00005008993.1"/>
</dbReference>
<feature type="chain" id="PRO_5025510096" evidence="7">
    <location>
        <begin position="17"/>
        <end position="491"/>
    </location>
</feature>
<proteinExistence type="inferred from homology"/>
<protein>
    <submittedName>
        <fullName evidence="8">Serine incorporator 2-like</fullName>
    </submittedName>
</protein>
<reference evidence="8" key="2">
    <citation type="submission" date="2025-08" db="UniProtKB">
        <authorList>
            <consortium name="Ensembl"/>
        </authorList>
    </citation>
    <scope>IDENTIFICATION</scope>
</reference>
<evidence type="ECO:0000313" key="9">
    <source>
        <dbReference type="Proteomes" id="UP000472267"/>
    </source>
</evidence>
<evidence type="ECO:0000256" key="3">
    <source>
        <dbReference type="ARBA" id="ARBA00022692"/>
    </source>
</evidence>
<evidence type="ECO:0000313" key="8">
    <source>
        <dbReference type="Ensembl" id="ENSSFAP00005017046.1"/>
    </source>
</evidence>
<evidence type="ECO:0000256" key="7">
    <source>
        <dbReference type="SAM" id="SignalP"/>
    </source>
</evidence>
<feature type="transmembrane region" description="Helical" evidence="6">
    <location>
        <begin position="131"/>
        <end position="150"/>
    </location>
</feature>
<feature type="transmembrane region" description="Helical" evidence="6">
    <location>
        <begin position="157"/>
        <end position="180"/>
    </location>
</feature>
<dbReference type="InParanoid" id="A0A672GDY8"/>
<keyword evidence="9" id="KW-1185">Reference proteome</keyword>
<organism evidence="8 9">
    <name type="scientific">Salarias fasciatus</name>
    <name type="common">Jewelled blenny</name>
    <name type="synonym">Blennius fasciatus</name>
    <dbReference type="NCBI Taxonomy" id="181472"/>
    <lineage>
        <taxon>Eukaryota</taxon>
        <taxon>Metazoa</taxon>
        <taxon>Chordata</taxon>
        <taxon>Craniata</taxon>
        <taxon>Vertebrata</taxon>
        <taxon>Euteleostomi</taxon>
        <taxon>Actinopterygii</taxon>
        <taxon>Neopterygii</taxon>
        <taxon>Teleostei</taxon>
        <taxon>Neoteleostei</taxon>
        <taxon>Acanthomorphata</taxon>
        <taxon>Ovalentaria</taxon>
        <taxon>Blenniimorphae</taxon>
        <taxon>Blenniiformes</taxon>
        <taxon>Blennioidei</taxon>
        <taxon>Blenniidae</taxon>
        <taxon>Salariinae</taxon>
        <taxon>Salarias</taxon>
    </lineage>
</organism>
<gene>
    <name evidence="8" type="primary">serinc2l</name>
</gene>
<evidence type="ECO:0000256" key="1">
    <source>
        <dbReference type="ARBA" id="ARBA00004141"/>
    </source>
</evidence>
<keyword evidence="7" id="KW-0732">Signal</keyword>
<dbReference type="InterPro" id="IPR005016">
    <property type="entry name" value="TDE1/TMS"/>
</dbReference>
<evidence type="ECO:0000256" key="6">
    <source>
        <dbReference type="SAM" id="Phobius"/>
    </source>
</evidence>
<feature type="transmembrane region" description="Helical" evidence="6">
    <location>
        <begin position="422"/>
        <end position="441"/>
    </location>
</feature>
<comment type="subcellular location">
    <subcellularLocation>
        <location evidence="1">Membrane</location>
        <topology evidence="1">Multi-pass membrane protein</topology>
    </subcellularLocation>
</comment>
<dbReference type="PANTHER" id="PTHR10383:SF64">
    <property type="entry name" value="SERINE INCORPORATOR 2"/>
    <property type="match status" value="1"/>
</dbReference>
<reference evidence="8" key="3">
    <citation type="submission" date="2025-09" db="UniProtKB">
        <authorList>
            <consortium name="Ensembl"/>
        </authorList>
    </citation>
    <scope>IDENTIFICATION</scope>
</reference>
<evidence type="ECO:0000256" key="4">
    <source>
        <dbReference type="ARBA" id="ARBA00022989"/>
    </source>
</evidence>
<accession>A0A672GDY8</accession>
<evidence type="ECO:0000256" key="5">
    <source>
        <dbReference type="ARBA" id="ARBA00023136"/>
    </source>
</evidence>
<reference evidence="8" key="1">
    <citation type="submission" date="2019-06" db="EMBL/GenBank/DDBJ databases">
        <authorList>
            <consortium name="Wellcome Sanger Institute Data Sharing"/>
        </authorList>
    </citation>
    <scope>NUCLEOTIDE SEQUENCE [LARGE SCALE GENOMIC DNA]</scope>
</reference>
<evidence type="ECO:0000256" key="2">
    <source>
        <dbReference type="ARBA" id="ARBA00006665"/>
    </source>
</evidence>
<keyword evidence="4 6" id="KW-1133">Transmembrane helix</keyword>
<feature type="transmembrane region" description="Helical" evidence="6">
    <location>
        <begin position="381"/>
        <end position="401"/>
    </location>
</feature>
<dbReference type="OMA" id="KLSWINT"/>